<feature type="transmembrane region" description="Helical" evidence="1">
    <location>
        <begin position="88"/>
        <end position="108"/>
    </location>
</feature>
<evidence type="ECO:0000259" key="2">
    <source>
        <dbReference type="Pfam" id="PF02517"/>
    </source>
</evidence>
<keyword evidence="3" id="KW-0645">Protease</keyword>
<dbReference type="GO" id="GO:0006508">
    <property type="term" value="P:proteolysis"/>
    <property type="evidence" value="ECO:0007669"/>
    <property type="project" value="UniProtKB-KW"/>
</dbReference>
<keyword evidence="1" id="KW-1133">Transmembrane helix</keyword>
<accession>A0A927MLP1</accession>
<dbReference type="Pfam" id="PF02517">
    <property type="entry name" value="Rce1-like"/>
    <property type="match status" value="1"/>
</dbReference>
<keyword evidence="3" id="KW-0378">Hydrolase</keyword>
<feature type="transmembrane region" description="Helical" evidence="1">
    <location>
        <begin position="184"/>
        <end position="200"/>
    </location>
</feature>
<dbReference type="AlphaFoldDB" id="A0A927MLP1"/>
<dbReference type="Proteomes" id="UP000658225">
    <property type="component" value="Unassembled WGS sequence"/>
</dbReference>
<sequence>MKNWKIYSYLLLTYVVMQIGSVYLSKFVIGYLQSKPDLTELQATYHGLAWSLFIVNTIAAIIFLLLLVPNKKFMNVFKGKKSTIGMTILWGFIGFFLAMAGQMIAGIIEQAMGITVGSKNTEILGDIARMSSIIILPMVLFAPFLEELIFRRVIFGGIYLKTNFWIATIVSAVVFAAVHNEFQHLLMYMMPAFAFAFVYYKTKRILAPMLAHLLMNGFVTIMQLNLDKIQKYLQQFEDMKQTFIIFFN</sequence>
<gene>
    <name evidence="3" type="ORF">H4683_004140</name>
</gene>
<keyword evidence="1" id="KW-0472">Membrane</keyword>
<name>A0A927MLP1_9BACL</name>
<keyword evidence="1" id="KW-0812">Transmembrane</keyword>
<comment type="caution">
    <text evidence="3">The sequence shown here is derived from an EMBL/GenBank/DDBJ whole genome shotgun (WGS) entry which is preliminary data.</text>
</comment>
<proteinExistence type="predicted"/>
<protein>
    <submittedName>
        <fullName evidence="3">Membrane protease YdiL (CAAX protease family)</fullName>
    </submittedName>
</protein>
<dbReference type="RefSeq" id="WP_338062508.1">
    <property type="nucleotide sequence ID" value="NZ_JADBEL010000044.1"/>
</dbReference>
<feature type="transmembrane region" description="Helical" evidence="1">
    <location>
        <begin position="158"/>
        <end position="178"/>
    </location>
</feature>
<dbReference type="PANTHER" id="PTHR36435">
    <property type="entry name" value="SLR1288 PROTEIN"/>
    <property type="match status" value="1"/>
</dbReference>
<keyword evidence="4" id="KW-1185">Reference proteome</keyword>
<feature type="transmembrane region" description="Helical" evidence="1">
    <location>
        <begin position="128"/>
        <end position="146"/>
    </location>
</feature>
<dbReference type="EMBL" id="JADBEL010000044">
    <property type="protein sequence ID" value="MBE1557014.1"/>
    <property type="molecule type" value="Genomic_DNA"/>
</dbReference>
<evidence type="ECO:0000313" key="4">
    <source>
        <dbReference type="Proteomes" id="UP000658225"/>
    </source>
</evidence>
<dbReference type="PANTHER" id="PTHR36435:SF6">
    <property type="entry name" value="ABORTIVE INFECTION PROTEIN"/>
    <property type="match status" value="1"/>
</dbReference>
<dbReference type="InterPro" id="IPR052710">
    <property type="entry name" value="CAAX_protease"/>
</dbReference>
<feature type="domain" description="CAAX prenyl protease 2/Lysostaphin resistance protein A-like" evidence="2">
    <location>
        <begin position="132"/>
        <end position="217"/>
    </location>
</feature>
<dbReference type="GO" id="GO:0080120">
    <property type="term" value="P:CAAX-box protein maturation"/>
    <property type="evidence" value="ECO:0007669"/>
    <property type="project" value="UniProtKB-ARBA"/>
</dbReference>
<reference evidence="3" key="1">
    <citation type="submission" date="2020-10" db="EMBL/GenBank/DDBJ databases">
        <title>Genomic Encyclopedia of Type Strains, Phase IV (KMG-IV): sequencing the most valuable type-strain genomes for metagenomic binning, comparative biology and taxonomic classification.</title>
        <authorList>
            <person name="Goeker M."/>
        </authorList>
    </citation>
    <scope>NUCLEOTIDE SEQUENCE</scope>
    <source>
        <strain evidence="3">DSM 13886</strain>
    </source>
</reference>
<feature type="transmembrane region" description="Helical" evidence="1">
    <location>
        <begin position="7"/>
        <end position="29"/>
    </location>
</feature>
<evidence type="ECO:0000256" key="1">
    <source>
        <dbReference type="SAM" id="Phobius"/>
    </source>
</evidence>
<evidence type="ECO:0000313" key="3">
    <source>
        <dbReference type="EMBL" id="MBE1557014.1"/>
    </source>
</evidence>
<organism evidence="3 4">
    <name type="scientific">Sporosarcina limicola</name>
    <dbReference type="NCBI Taxonomy" id="34101"/>
    <lineage>
        <taxon>Bacteria</taxon>
        <taxon>Bacillati</taxon>
        <taxon>Bacillota</taxon>
        <taxon>Bacilli</taxon>
        <taxon>Bacillales</taxon>
        <taxon>Caryophanaceae</taxon>
        <taxon>Sporosarcina</taxon>
    </lineage>
</organism>
<dbReference type="GO" id="GO:0004175">
    <property type="term" value="F:endopeptidase activity"/>
    <property type="evidence" value="ECO:0007669"/>
    <property type="project" value="UniProtKB-ARBA"/>
</dbReference>
<dbReference type="InterPro" id="IPR003675">
    <property type="entry name" value="Rce1/LyrA-like_dom"/>
</dbReference>
<feature type="transmembrane region" description="Helical" evidence="1">
    <location>
        <begin position="49"/>
        <end position="68"/>
    </location>
</feature>